<feature type="compositionally biased region" description="Low complexity" evidence="1">
    <location>
        <begin position="183"/>
        <end position="199"/>
    </location>
</feature>
<evidence type="ECO:0000256" key="1">
    <source>
        <dbReference type="SAM" id="MobiDB-lite"/>
    </source>
</evidence>
<sequence>MKYSIALAAASAAVATARNVPRQNVDGKEKVCYPDSTGTVAPCQEIYNIEQACQPNGTAPIDYEAHAQCMCKGSYFQDWAGCQKCLMVHGLRSERDNIQYSNVLSVASKALCSGTPTAAFSSYFASAESTVPVVATGNTASSDQFPGKTEVSLYYTPTVSQGPGAITGSAASATHKATPTGDATSPASTKSNAKSTTKSFNDAEGPGATHTSSSSTSNGAAAPTNQAGMAMIIAGAALMAL</sequence>
<accession>A0A0A1T8K3</accession>
<evidence type="ECO:0008006" key="4">
    <source>
        <dbReference type="Google" id="ProtNLM"/>
    </source>
</evidence>
<dbReference type="AlphaFoldDB" id="A0A0A1T8K3"/>
<evidence type="ECO:0000313" key="3">
    <source>
        <dbReference type="Proteomes" id="UP000039046"/>
    </source>
</evidence>
<keyword evidence="3" id="KW-1185">Reference proteome</keyword>
<gene>
    <name evidence="2" type="ORF">VHEMI02573</name>
</gene>
<feature type="region of interest" description="Disordered" evidence="1">
    <location>
        <begin position="166"/>
        <end position="221"/>
    </location>
</feature>
<proteinExistence type="predicted"/>
<protein>
    <recommendedName>
        <fullName evidence="4">Collagen-like protein Mcl1</fullName>
    </recommendedName>
</protein>
<organism evidence="2 3">
    <name type="scientific">[Torrubiella] hemipterigena</name>
    <dbReference type="NCBI Taxonomy" id="1531966"/>
    <lineage>
        <taxon>Eukaryota</taxon>
        <taxon>Fungi</taxon>
        <taxon>Dikarya</taxon>
        <taxon>Ascomycota</taxon>
        <taxon>Pezizomycotina</taxon>
        <taxon>Sordariomycetes</taxon>
        <taxon>Hypocreomycetidae</taxon>
        <taxon>Hypocreales</taxon>
        <taxon>Clavicipitaceae</taxon>
        <taxon>Clavicipitaceae incertae sedis</taxon>
        <taxon>'Torrubiella' clade</taxon>
    </lineage>
</organism>
<feature type="compositionally biased region" description="Low complexity" evidence="1">
    <location>
        <begin position="206"/>
        <end position="221"/>
    </location>
</feature>
<dbReference type="EMBL" id="CDHN01000001">
    <property type="protein sequence ID" value="CEJ82515.1"/>
    <property type="molecule type" value="Genomic_DNA"/>
</dbReference>
<name>A0A0A1T8K3_9HYPO</name>
<reference evidence="2 3" key="1">
    <citation type="journal article" date="2015" name="Genome Announc.">
        <title>Draft Genome Sequence and Gene Annotation of the Entomopathogenic Fungus Verticillium hemipterigenum.</title>
        <authorList>
            <person name="Horn F."/>
            <person name="Habel A."/>
            <person name="Scharf D.H."/>
            <person name="Dworschak J."/>
            <person name="Brakhage A.A."/>
            <person name="Guthke R."/>
            <person name="Hertweck C."/>
            <person name="Linde J."/>
        </authorList>
    </citation>
    <scope>NUCLEOTIDE SEQUENCE [LARGE SCALE GENOMIC DNA]</scope>
</reference>
<dbReference type="HOGENOM" id="CLU_082500_0_0_1"/>
<dbReference type="Proteomes" id="UP000039046">
    <property type="component" value="Unassembled WGS sequence"/>
</dbReference>
<evidence type="ECO:0000313" key="2">
    <source>
        <dbReference type="EMBL" id="CEJ82515.1"/>
    </source>
</evidence>
<dbReference type="STRING" id="1531966.A0A0A1T8K3"/>
<dbReference type="OrthoDB" id="4331875at2759"/>